<protein>
    <recommendedName>
        <fullName evidence="3">TOMM leader peptide-binding protein</fullName>
    </recommendedName>
</protein>
<keyword evidence="2" id="KW-1185">Reference proteome</keyword>
<organism evidence="1 2">
    <name type="scientific">Rathayibacter caricis DSM 15933</name>
    <dbReference type="NCBI Taxonomy" id="1328867"/>
    <lineage>
        <taxon>Bacteria</taxon>
        <taxon>Bacillati</taxon>
        <taxon>Actinomycetota</taxon>
        <taxon>Actinomycetes</taxon>
        <taxon>Micrococcales</taxon>
        <taxon>Microbacteriaceae</taxon>
        <taxon>Rathayibacter</taxon>
    </lineage>
</organism>
<evidence type="ECO:0000313" key="1">
    <source>
        <dbReference type="EMBL" id="PTL74342.1"/>
    </source>
</evidence>
<accession>A0A2T4UXT2</accession>
<evidence type="ECO:0000313" key="2">
    <source>
        <dbReference type="Proteomes" id="UP000241085"/>
    </source>
</evidence>
<evidence type="ECO:0008006" key="3">
    <source>
        <dbReference type="Google" id="ProtNLM"/>
    </source>
</evidence>
<proteinExistence type="predicted"/>
<name>A0A2T4UXT2_9MICO</name>
<dbReference type="Proteomes" id="UP000241085">
    <property type="component" value="Unassembled WGS sequence"/>
</dbReference>
<dbReference type="Gene3D" id="3.40.50.720">
    <property type="entry name" value="NAD(P)-binding Rossmann-like Domain"/>
    <property type="match status" value="1"/>
</dbReference>
<gene>
    <name evidence="1" type="ORF">C1I63_16915</name>
</gene>
<comment type="caution">
    <text evidence="1">The sequence shown here is derived from an EMBL/GenBank/DDBJ whole genome shotgun (WGS) entry which is preliminary data.</text>
</comment>
<dbReference type="RefSeq" id="WP_107575519.1">
    <property type="nucleotide sequence ID" value="NZ_PZPL01000001.1"/>
</dbReference>
<reference evidence="1 2" key="1">
    <citation type="submission" date="2018-03" db="EMBL/GenBank/DDBJ databases">
        <title>Bacteriophage NCPPB3778 and a type I-E CRISPR drive the evolution of the US Biological Select Agent, Rathayibacter toxicus.</title>
        <authorList>
            <person name="Davis E.W.II."/>
            <person name="Tabima J.F."/>
            <person name="Weisberg A.J."/>
            <person name="Dantas Lopes L."/>
            <person name="Wiseman M.S."/>
            <person name="Wiseman M.S."/>
            <person name="Pupko T."/>
            <person name="Belcher M.S."/>
            <person name="Sechler A.J."/>
            <person name="Tancos M.A."/>
            <person name="Schroeder B.K."/>
            <person name="Murray T.D."/>
            <person name="Luster D.G."/>
            <person name="Schneider W.L."/>
            <person name="Rogers E."/>
            <person name="Andreote F.D."/>
            <person name="Grunwald N.J."/>
            <person name="Putnam M.L."/>
            <person name="Chang J.H."/>
        </authorList>
    </citation>
    <scope>NUCLEOTIDE SEQUENCE [LARGE SCALE GENOMIC DNA]</scope>
    <source>
        <strain evidence="1 2">DSM 15933</strain>
    </source>
</reference>
<dbReference type="AlphaFoldDB" id="A0A2T4UXT2"/>
<sequence>MVLRLDPRLPVLWRSATAVQIGLDRPHAVLEGVGYAEELLLHALRVGTSAGTARLIARRAGASDDRIDDLLETLRPVLSRNVSPAPPPAPRVVVEGDGAAADALRTLLRGEGCELVAEDEVPDVAVLLADFAVAPARAAHWLAADVPHLAVVFGDEAVRVGPLVEPGAGPCLHCAERDRIDFDPEWPRLVIQVLGRRAPTRTGLASASIAVVAADAVLRRVLAGSTALRESERTYSDASGGFSERRLEPHRECACRALPGTSTAPAS</sequence>
<dbReference type="EMBL" id="PZPL01000001">
    <property type="protein sequence ID" value="PTL74342.1"/>
    <property type="molecule type" value="Genomic_DNA"/>
</dbReference>